<gene>
    <name evidence="2" type="ORF">B0H17DRAFT_1340567</name>
</gene>
<keyword evidence="3" id="KW-1185">Reference proteome</keyword>
<feature type="region of interest" description="Disordered" evidence="1">
    <location>
        <begin position="37"/>
        <end position="57"/>
    </location>
</feature>
<dbReference type="EMBL" id="JARKIE010000658">
    <property type="protein sequence ID" value="KAJ7621848.1"/>
    <property type="molecule type" value="Genomic_DNA"/>
</dbReference>
<organism evidence="2 3">
    <name type="scientific">Mycena rosella</name>
    <name type="common">Pink bonnet</name>
    <name type="synonym">Agaricus rosellus</name>
    <dbReference type="NCBI Taxonomy" id="1033263"/>
    <lineage>
        <taxon>Eukaryota</taxon>
        <taxon>Fungi</taxon>
        <taxon>Dikarya</taxon>
        <taxon>Basidiomycota</taxon>
        <taxon>Agaricomycotina</taxon>
        <taxon>Agaricomycetes</taxon>
        <taxon>Agaricomycetidae</taxon>
        <taxon>Agaricales</taxon>
        <taxon>Marasmiineae</taxon>
        <taxon>Mycenaceae</taxon>
        <taxon>Mycena</taxon>
    </lineage>
</organism>
<feature type="compositionally biased region" description="Low complexity" evidence="1">
    <location>
        <begin position="41"/>
        <end position="53"/>
    </location>
</feature>
<comment type="caution">
    <text evidence="2">The sequence shown here is derived from an EMBL/GenBank/DDBJ whole genome shotgun (WGS) entry which is preliminary data.</text>
</comment>
<evidence type="ECO:0000313" key="3">
    <source>
        <dbReference type="Proteomes" id="UP001221757"/>
    </source>
</evidence>
<accession>A0AAD7BID2</accession>
<evidence type="ECO:0000256" key="1">
    <source>
        <dbReference type="SAM" id="MobiDB-lite"/>
    </source>
</evidence>
<dbReference type="Proteomes" id="UP001221757">
    <property type="component" value="Unassembled WGS sequence"/>
</dbReference>
<proteinExistence type="predicted"/>
<evidence type="ECO:0000313" key="2">
    <source>
        <dbReference type="EMBL" id="KAJ7621848.1"/>
    </source>
</evidence>
<reference evidence="2" key="1">
    <citation type="submission" date="2023-03" db="EMBL/GenBank/DDBJ databases">
        <title>Massive genome expansion in bonnet fungi (Mycena s.s.) driven by repeated elements and novel gene families across ecological guilds.</title>
        <authorList>
            <consortium name="Lawrence Berkeley National Laboratory"/>
            <person name="Harder C.B."/>
            <person name="Miyauchi S."/>
            <person name="Viragh M."/>
            <person name="Kuo A."/>
            <person name="Thoen E."/>
            <person name="Andreopoulos B."/>
            <person name="Lu D."/>
            <person name="Skrede I."/>
            <person name="Drula E."/>
            <person name="Henrissat B."/>
            <person name="Morin E."/>
            <person name="Kohler A."/>
            <person name="Barry K."/>
            <person name="LaButti K."/>
            <person name="Morin E."/>
            <person name="Salamov A."/>
            <person name="Lipzen A."/>
            <person name="Mereny Z."/>
            <person name="Hegedus B."/>
            <person name="Baldrian P."/>
            <person name="Stursova M."/>
            <person name="Weitz H."/>
            <person name="Taylor A."/>
            <person name="Grigoriev I.V."/>
            <person name="Nagy L.G."/>
            <person name="Martin F."/>
            <person name="Kauserud H."/>
        </authorList>
    </citation>
    <scope>NUCLEOTIDE SEQUENCE</scope>
    <source>
        <strain evidence="2">CBHHK067</strain>
    </source>
</reference>
<name>A0AAD7BID2_MYCRO</name>
<dbReference type="AlphaFoldDB" id="A0AAD7BID2"/>
<protein>
    <submittedName>
        <fullName evidence="2">Uncharacterized protein</fullName>
    </submittedName>
</protein>
<sequence>MPFRQPLRDRCNVFLRVCTDRLPASTKSKLRANLMSSAGNTPLFSPTRPTPLTSSPPPLPVSTPFSLDEYFAETEEGPRQFIPYLYLSSPPSPGALPAGRWTHAIRILPASEGHFAGSTGVTENGSTHILDLYVSPLPSRASGSGLPLSKRHLLVARDFLALALPYYACAHPAEDDDEALYSPDPLGVPPPTQCRTDAVRVLLMGPPRAVLAMATAYIAYASGSTVAHVMCCVVEDAEDPESCAVLGADARMGLGDAELRALESLVKKEM</sequence>